<dbReference type="Pfam" id="PF01515">
    <property type="entry name" value="PTA_PTB"/>
    <property type="match status" value="1"/>
</dbReference>
<comment type="caution">
    <text evidence="13">The sequence shown here is derived from an EMBL/GenBank/DDBJ whole genome shotgun (WGS) entry which is preliminary data.</text>
</comment>
<name>A0A419VWT4_9BACT</name>
<evidence type="ECO:0000256" key="5">
    <source>
        <dbReference type="ARBA" id="ARBA00022723"/>
    </source>
</evidence>
<dbReference type="CDD" id="cd05311">
    <property type="entry name" value="NAD_bind_2_malic_enz"/>
    <property type="match status" value="1"/>
</dbReference>
<dbReference type="InterPro" id="IPR042113">
    <property type="entry name" value="P_AcTrfase_dom1"/>
</dbReference>
<evidence type="ECO:0000256" key="9">
    <source>
        <dbReference type="PIRSR" id="PIRSR036684-2"/>
    </source>
</evidence>
<dbReference type="InterPro" id="IPR042112">
    <property type="entry name" value="P_AcTrfase_dom2"/>
</dbReference>
<feature type="binding site" evidence="10">
    <location>
        <position position="286"/>
    </location>
    <ligand>
        <name>a divalent metal cation</name>
        <dbReference type="ChEBI" id="CHEBI:60240"/>
    </ligand>
</feature>
<dbReference type="OrthoDB" id="9805787at2"/>
<feature type="binding site" evidence="10">
    <location>
        <begin position="76"/>
        <end position="83"/>
    </location>
    <ligand>
        <name>NADP(+)</name>
        <dbReference type="ChEBI" id="CHEBI:58349"/>
    </ligand>
</feature>
<dbReference type="Gene3D" id="3.40.50.720">
    <property type="entry name" value="NAD(P)-binding Rossmann-like Domain"/>
    <property type="match status" value="1"/>
</dbReference>
<comment type="cofactor">
    <cofactor evidence="2">
        <name>Mg(2+)</name>
        <dbReference type="ChEBI" id="CHEBI:18420"/>
    </cofactor>
</comment>
<evidence type="ECO:0000256" key="3">
    <source>
        <dbReference type="ARBA" id="ARBA00007686"/>
    </source>
</evidence>
<keyword evidence="6" id="KW-0560">Oxidoreductase</keyword>
<evidence type="ECO:0000256" key="8">
    <source>
        <dbReference type="PIRSR" id="PIRSR036684-1"/>
    </source>
</evidence>
<keyword evidence="7" id="KW-0511">Multifunctional enzyme</keyword>
<feature type="domain" description="Malic enzyme NAD-binding" evidence="11">
    <location>
        <begin position="163"/>
        <end position="399"/>
    </location>
</feature>
<dbReference type="FunFam" id="3.40.50.10380:FF:000003">
    <property type="entry name" value="NADP-dependent malic enzyme"/>
    <property type="match status" value="1"/>
</dbReference>
<feature type="domain" description="Malic enzyme N-terminal" evidence="12">
    <location>
        <begin position="18"/>
        <end position="151"/>
    </location>
</feature>
<dbReference type="InterPro" id="IPR036291">
    <property type="entry name" value="NAD(P)-bd_dom_sf"/>
</dbReference>
<feature type="binding site" evidence="9">
    <location>
        <position position="136"/>
    </location>
    <ligand>
        <name>a divalent metal cation</name>
        <dbReference type="ChEBI" id="CHEBI:60240"/>
    </ligand>
</feature>
<dbReference type="InterPro" id="IPR012302">
    <property type="entry name" value="Malic_NAD-bd"/>
</dbReference>
<evidence type="ECO:0000313" key="14">
    <source>
        <dbReference type="Proteomes" id="UP000283387"/>
    </source>
</evidence>
<dbReference type="FunFam" id="3.40.50.720:FF:000095">
    <property type="entry name" value="NADP-dependent malic enzyme"/>
    <property type="match status" value="1"/>
</dbReference>
<dbReference type="AlphaFoldDB" id="A0A419VWT4"/>
<dbReference type="SUPFAM" id="SSF51735">
    <property type="entry name" value="NAD(P)-binding Rossmann-fold domains"/>
    <property type="match status" value="1"/>
</dbReference>
<evidence type="ECO:0000313" key="13">
    <source>
        <dbReference type="EMBL" id="RKD87691.1"/>
    </source>
</evidence>
<comment type="cofactor">
    <cofactor evidence="1">
        <name>Mn(2+)</name>
        <dbReference type="ChEBI" id="CHEBI:29035"/>
    </cofactor>
</comment>
<accession>A0A419VWT4</accession>
<feature type="binding site" evidence="9">
    <location>
        <position position="137"/>
    </location>
    <ligand>
        <name>a divalent metal cation</name>
        <dbReference type="ChEBI" id="CHEBI:60240"/>
    </ligand>
</feature>
<evidence type="ECO:0000259" key="12">
    <source>
        <dbReference type="SMART" id="SM01274"/>
    </source>
</evidence>
<keyword evidence="5 9" id="KW-0479">Metal-binding</keyword>
<evidence type="ECO:0000256" key="2">
    <source>
        <dbReference type="ARBA" id="ARBA00001946"/>
    </source>
</evidence>
<dbReference type="InterPro" id="IPR002505">
    <property type="entry name" value="PTA_PTB"/>
</dbReference>
<dbReference type="Pfam" id="PF00390">
    <property type="entry name" value="malic"/>
    <property type="match status" value="1"/>
</dbReference>
<evidence type="ECO:0000256" key="4">
    <source>
        <dbReference type="ARBA" id="ARBA00008756"/>
    </source>
</evidence>
<dbReference type="SUPFAM" id="SSF53659">
    <property type="entry name" value="Isocitrate/Isopropylmalate dehydrogenase-like"/>
    <property type="match status" value="1"/>
</dbReference>
<dbReference type="GO" id="GO:0006108">
    <property type="term" value="P:malate metabolic process"/>
    <property type="evidence" value="ECO:0007669"/>
    <property type="project" value="InterPro"/>
</dbReference>
<dbReference type="SMART" id="SM00919">
    <property type="entry name" value="Malic_M"/>
    <property type="match status" value="1"/>
</dbReference>
<dbReference type="Gene3D" id="3.40.50.10950">
    <property type="match status" value="1"/>
</dbReference>
<dbReference type="PANTHER" id="PTHR43237:SF4">
    <property type="entry name" value="NADP-DEPENDENT MALIC ENZYME"/>
    <property type="match status" value="1"/>
</dbReference>
<dbReference type="PIRSF" id="PIRSF036684">
    <property type="entry name" value="ME_PTA"/>
    <property type="match status" value="1"/>
</dbReference>
<evidence type="ECO:0000256" key="10">
    <source>
        <dbReference type="PIRSR" id="PIRSR036684-3"/>
    </source>
</evidence>
<evidence type="ECO:0000256" key="1">
    <source>
        <dbReference type="ARBA" id="ARBA00001936"/>
    </source>
</evidence>
<dbReference type="EMBL" id="RAPN01000003">
    <property type="protein sequence ID" value="RKD87691.1"/>
    <property type="molecule type" value="Genomic_DNA"/>
</dbReference>
<keyword evidence="14" id="KW-1185">Reference proteome</keyword>
<feature type="active site" description="Proton acceptor" evidence="8">
    <location>
        <position position="94"/>
    </location>
</feature>
<dbReference type="InterPro" id="IPR045213">
    <property type="entry name" value="Malic_NAD-bd_bact_type"/>
</dbReference>
<dbReference type="GO" id="GO:0004470">
    <property type="term" value="F:malic enzyme activity"/>
    <property type="evidence" value="ECO:0007669"/>
    <property type="project" value="InterPro"/>
</dbReference>
<dbReference type="RefSeq" id="WP_120274721.1">
    <property type="nucleotide sequence ID" value="NZ_RAPN01000003.1"/>
</dbReference>
<protein>
    <submittedName>
        <fullName evidence="13">Allosteric NADP-dependent malic enzyme</fullName>
    </submittedName>
</protein>
<evidence type="ECO:0000256" key="6">
    <source>
        <dbReference type="ARBA" id="ARBA00023002"/>
    </source>
</evidence>
<feature type="binding site" evidence="10">
    <location>
        <position position="162"/>
    </location>
    <ligand>
        <name>a divalent metal cation</name>
        <dbReference type="ChEBI" id="CHEBI:60240"/>
    </ligand>
</feature>
<evidence type="ECO:0000259" key="11">
    <source>
        <dbReference type="SMART" id="SM00919"/>
    </source>
</evidence>
<dbReference type="Gene3D" id="3.40.50.10380">
    <property type="entry name" value="Malic enzyme, N-terminal domain"/>
    <property type="match status" value="1"/>
</dbReference>
<evidence type="ECO:0000256" key="7">
    <source>
        <dbReference type="ARBA" id="ARBA00023268"/>
    </source>
</evidence>
<dbReference type="SMART" id="SM01274">
    <property type="entry name" value="malic"/>
    <property type="match status" value="1"/>
</dbReference>
<dbReference type="GO" id="GO:0046872">
    <property type="term" value="F:metal ion binding"/>
    <property type="evidence" value="ECO:0007669"/>
    <property type="project" value="UniProtKB-KW"/>
</dbReference>
<comment type="similarity">
    <text evidence="4">In the C-terminal section; belongs to the phosphate acetyltransferase and butyryltransferase family.</text>
</comment>
<dbReference type="InterPro" id="IPR037062">
    <property type="entry name" value="Malic_N_dom_sf"/>
</dbReference>
<dbReference type="InterPro" id="IPR012301">
    <property type="entry name" value="Malic_N_dom"/>
</dbReference>
<proteinExistence type="inferred from homology"/>
<dbReference type="InterPro" id="IPR012188">
    <property type="entry name" value="ME_PTA"/>
</dbReference>
<dbReference type="Pfam" id="PF03949">
    <property type="entry name" value="Malic_M"/>
    <property type="match status" value="1"/>
</dbReference>
<dbReference type="PANTHER" id="PTHR43237">
    <property type="entry name" value="NADP-DEPENDENT MALIC ENZYME"/>
    <property type="match status" value="1"/>
</dbReference>
<reference evidence="13 14" key="1">
    <citation type="submission" date="2018-09" db="EMBL/GenBank/DDBJ databases">
        <title>Genomic Encyclopedia of Archaeal and Bacterial Type Strains, Phase II (KMG-II): from individual species to whole genera.</title>
        <authorList>
            <person name="Goeker M."/>
        </authorList>
    </citation>
    <scope>NUCLEOTIDE SEQUENCE [LARGE SCALE GENOMIC DNA]</scope>
    <source>
        <strain evidence="13 14">DSM 27148</strain>
    </source>
</reference>
<gene>
    <name evidence="13" type="ORF">BC643_3698</name>
</gene>
<dbReference type="SUPFAM" id="SSF53223">
    <property type="entry name" value="Aminoacid dehydrogenase-like, N-terminal domain"/>
    <property type="match status" value="1"/>
</dbReference>
<dbReference type="InterPro" id="IPR051674">
    <property type="entry name" value="Malate_Decarboxylase"/>
</dbReference>
<organism evidence="13 14">
    <name type="scientific">Mangrovibacterium diazotrophicum</name>
    <dbReference type="NCBI Taxonomy" id="1261403"/>
    <lineage>
        <taxon>Bacteria</taxon>
        <taxon>Pseudomonadati</taxon>
        <taxon>Bacteroidota</taxon>
        <taxon>Bacteroidia</taxon>
        <taxon>Marinilabiliales</taxon>
        <taxon>Prolixibacteraceae</taxon>
        <taxon>Mangrovibacterium</taxon>
    </lineage>
</organism>
<dbReference type="InterPro" id="IPR046346">
    <property type="entry name" value="Aminoacid_DH-like_N_sf"/>
</dbReference>
<keyword evidence="10" id="KW-0521">NADP</keyword>
<dbReference type="Gene3D" id="3.40.50.10750">
    <property type="entry name" value="Isocitrate/Isopropylmalate dehydrogenase-like"/>
    <property type="match status" value="1"/>
</dbReference>
<dbReference type="GO" id="GO:0016746">
    <property type="term" value="F:acyltransferase activity"/>
    <property type="evidence" value="ECO:0007669"/>
    <property type="project" value="InterPro"/>
</dbReference>
<comment type="similarity">
    <text evidence="3">In the N-terminal section; belongs to the malic enzymes family.</text>
</comment>
<dbReference type="GO" id="GO:0051287">
    <property type="term" value="F:NAD binding"/>
    <property type="evidence" value="ECO:0007669"/>
    <property type="project" value="InterPro"/>
</dbReference>
<dbReference type="Proteomes" id="UP000283387">
    <property type="component" value="Unassembled WGS sequence"/>
</dbReference>
<dbReference type="GO" id="GO:0016616">
    <property type="term" value="F:oxidoreductase activity, acting on the CH-OH group of donors, NAD or NADP as acceptor"/>
    <property type="evidence" value="ECO:0007669"/>
    <property type="project" value="InterPro"/>
</dbReference>
<sequence length="766" mass="84097">MPDQLKKDALLYHTQGRPGKIEVVPTKPYSTQRDLSLAYSPGVAAPCLEIEKNPEDAYNYTAKGNLVGVISNGTAVLGLGNIGALAGKPVMEGKGLLFKTFADIDVFDVELDTEDVEKFIQTVKIIAPTFGGINLEDIKAPECFEIEERLKAELDIPVMHDDQHGTAIISSAAFLNALEITGKKIDEVKVVVNGAGASAMACSRLYFSLGVKRENLVMCDSKGAIHESRTDLNKMKREFATSRDVHTLAEAMCGADMFLGLSVADSVTAEMVQSMNETPIVFALANPNPEIAYDIAMASRPDIIFGTGRSDYPNQVNNVLGFPYIFRGALDVRAKAINEEMKIAAVKALASLAKEPVPEIVSTAYNQNTISFGREYLIPKPLDPRLISTISAAVAKAAVDSGVARKTMVDWDAYRDELDRRLGHDNSLIRTIRDRIKNSGKRLVLAEGTRLNVLQAAQSILQEGIATPILLGNRSRILQIAAENKIEIEGATILEFYSEEGTALREKYAQALFEKRQRKGVTLPEARRMMHANEYFGIMMVEMGDADAFVSGYATKYSDTVRPIKQIIGTNNPGKHIAGMYMVMTKRGPIFLADTTIINPNPDAEALKAITLLINRTVRRFNIEPVIALLSHSNFGSVPKGDPAVPRKAVEMLHEENPEIIVDGEIQANFALNKKLRTEKFPFAKWGEKNVNTLIFPSHETANITHKLLHELSGYEIIGPILLGIDKPVHVLPMESSVREIVNMATIAVLDAIFTNESEETKLVHV</sequence>